<dbReference type="EMBL" id="MBTG01000023">
    <property type="protein sequence ID" value="OPH53566.1"/>
    <property type="molecule type" value="Genomic_DNA"/>
</dbReference>
<name>A0A1V4HG60_9BACL</name>
<accession>A0A1V4HG60</accession>
<dbReference type="OrthoDB" id="5244042at2"/>
<evidence type="ECO:0000313" key="3">
    <source>
        <dbReference type="Proteomes" id="UP000190626"/>
    </source>
</evidence>
<dbReference type="AlphaFoldDB" id="A0A1V4HG60"/>
<dbReference type="InterPro" id="IPR027981">
    <property type="entry name" value="DUF4446"/>
</dbReference>
<reference evidence="3" key="1">
    <citation type="submission" date="2016-07" db="EMBL/GenBank/DDBJ databases">
        <authorList>
            <person name="Florea S."/>
            <person name="Webb J.S."/>
            <person name="Jaromczyk J."/>
            <person name="Schardl C.L."/>
        </authorList>
    </citation>
    <scope>NUCLEOTIDE SEQUENCE [LARGE SCALE GENOMIC DNA]</scope>
    <source>
        <strain evidence="3">CY1</strain>
    </source>
</reference>
<organism evidence="2 3">
    <name type="scientific">Paenibacillus ferrarius</name>
    <dbReference type="NCBI Taxonomy" id="1469647"/>
    <lineage>
        <taxon>Bacteria</taxon>
        <taxon>Bacillati</taxon>
        <taxon>Bacillota</taxon>
        <taxon>Bacilli</taxon>
        <taxon>Bacillales</taxon>
        <taxon>Paenibacillaceae</taxon>
        <taxon>Paenibacillus</taxon>
    </lineage>
</organism>
<dbReference type="Proteomes" id="UP000190626">
    <property type="component" value="Unassembled WGS sequence"/>
</dbReference>
<proteinExistence type="predicted"/>
<feature type="transmembrane region" description="Helical" evidence="1">
    <location>
        <begin position="12"/>
        <end position="32"/>
    </location>
</feature>
<sequence>MGELFGLDGGVIVLACLAFIVVLFILVIVLFVKLSSLRKQYTLMMNGSKAENMEQLVIDMQRGINEQKAESITTSAKVETIRQAIMKMKSKVAIHRYNAFNEGGSDLSFTIAILDEFQDGIILTGIHSREQMYLYAKPIQNAQSTYTLSPEEKEAINQTLKQS</sequence>
<evidence type="ECO:0000256" key="1">
    <source>
        <dbReference type="SAM" id="Phobius"/>
    </source>
</evidence>
<keyword evidence="1" id="KW-1133">Transmembrane helix</keyword>
<evidence type="ECO:0000313" key="2">
    <source>
        <dbReference type="EMBL" id="OPH53566.1"/>
    </source>
</evidence>
<dbReference type="RefSeq" id="WP_079415843.1">
    <property type="nucleotide sequence ID" value="NZ_MBTG01000023.1"/>
</dbReference>
<keyword evidence="3" id="KW-1185">Reference proteome</keyword>
<dbReference type="Pfam" id="PF14584">
    <property type="entry name" value="DUF4446"/>
    <property type="match status" value="1"/>
</dbReference>
<protein>
    <recommendedName>
        <fullName evidence="4">DUF4446 domain-containing protein</fullName>
    </recommendedName>
</protein>
<keyword evidence="1" id="KW-0812">Transmembrane</keyword>
<evidence type="ECO:0008006" key="4">
    <source>
        <dbReference type="Google" id="ProtNLM"/>
    </source>
</evidence>
<keyword evidence="1" id="KW-0472">Membrane</keyword>
<dbReference type="STRING" id="1469647.BC351_06810"/>
<comment type="caution">
    <text evidence="2">The sequence shown here is derived from an EMBL/GenBank/DDBJ whole genome shotgun (WGS) entry which is preliminary data.</text>
</comment>
<gene>
    <name evidence="2" type="ORF">BC351_06810</name>
</gene>